<proteinExistence type="predicted"/>
<comment type="caution">
    <text evidence="2">The sequence shown here is derived from an EMBL/GenBank/DDBJ whole genome shotgun (WGS) entry which is preliminary data.</text>
</comment>
<gene>
    <name evidence="2" type="ORF">MSPICULIGERA_LOCUS17321</name>
</gene>
<feature type="non-terminal residue" evidence="2">
    <location>
        <position position="1"/>
    </location>
</feature>
<feature type="region of interest" description="Disordered" evidence="1">
    <location>
        <begin position="741"/>
        <end position="765"/>
    </location>
</feature>
<accession>A0AA36D134</accession>
<feature type="compositionally biased region" description="Low complexity" evidence="1">
    <location>
        <begin position="417"/>
        <end position="446"/>
    </location>
</feature>
<dbReference type="GO" id="GO:0005634">
    <property type="term" value="C:nucleus"/>
    <property type="evidence" value="ECO:0007669"/>
    <property type="project" value="TreeGrafter"/>
</dbReference>
<feature type="compositionally biased region" description="Basic residues" evidence="1">
    <location>
        <begin position="711"/>
        <end position="727"/>
    </location>
</feature>
<sequence length="1185" mass="132299">MDQEKQRLQLLATAIATQGFSGGGFLTLQQLSNLSTSSLLPQAQPQIDLAQQWAAAQQTSQWIDQAKMAAAMYGMLGQAGLSGMKPMELPGGADYARALAAAAQTTQNPAMFPTTAATATDVIRKTSVANSFINVDSVDSPAGPSSANPDSVRSVGTPIDLERPMSTIHGSSGTGSSGDVKSEVPTSPLKQPGTSKSSPDGQLPSTSAAFPLELKSELTAASLDDGSSASTPGEWSNFDLRDINDLVNASIADQTNIQDTDWESLLVQPLLAKPLEAKETHKEADFTENFNGLIDDGALSPVQFTPPDSPLRDDPDVPASGLSLYTPVASQIGMMVQQMEAKNTMKGKASTNSMLKLEKLKQLQQLVEEKAAQQIRDSQPSTSAAAPLLPALSLDSAAPRLELNPKPKLTAPKTVQPLSTPSASTSNPPNPLLTLNLPTPALAPPAKSSISPKINGTKKETSPYENFFKQPILRKEFYKKRDSQKKAPSIFVSKKNKAPVYKQKANIFGNRFEEEKKPDPFKDDEYSFTDDEDALGTLIENTKKEHQQKVEAEVQKRASQTAAFPGKNVYVPGVGFAVPKEQTTADLWSHVVPKKRFGVDGTRTGIPPAALLPSNTTIEAITAAVKAPPIILSLSETIKRRKEARKKSNNFCQVEVVADETECPQENGIIAVVDPSDTKPDAIPKLRISRKILERFADGQGSDLENEEPGRKRHHHKHHRKKKKHKYDKYDRYDNEWNEGYRRSERRSSRLYTEPEPEPQHHPIIIIKPPVPPDANAEQKKEPLVLHMTLSKKAIFMQQWQEQENAQKKAQEEQARIEEEQKAPKVINGEDICLSPRTKQAMNQEVKKRLGCFGSAEGYLPKGTFVVYKKDIHRDDCALWRVDNQTMLQKYIPRIDPETRNVTYRNSSTYSGWCEQIAADYATVQVNYIKQTRSEQIIEPVYPLSELFPAIASEMPPEVVETEQVEADGPELDASFLIRDPSHMLLLNYISAMFQHVLSLQYFQEAQEKEDWTVLKPMIEVVKKNLGCMEKLRKVTHWNDRMESCLERYTNITFREPDYNESLCQACEKHPITTVEQFFDFTNYDKETLQPAKQKKSEIENPPPPATEIYVCEKCKAASQLYHKCTHMRYFLFLKCEEKLEILGNKFPDVLPEKIVEKAKVSSRWLAKIIEEYSTLWAHITRNEF</sequence>
<dbReference type="AlphaFoldDB" id="A0AA36D134"/>
<dbReference type="PANTHER" id="PTHR14689">
    <property type="entry name" value="PHORBOL-ESTER_DAG-TYPE DOMAIN-CONTAINING PROTEIN"/>
    <property type="match status" value="1"/>
</dbReference>
<dbReference type="Proteomes" id="UP001177023">
    <property type="component" value="Unassembled WGS sequence"/>
</dbReference>
<feature type="region of interest" description="Disordered" evidence="1">
    <location>
        <begin position="700"/>
        <end position="727"/>
    </location>
</feature>
<evidence type="ECO:0000256" key="1">
    <source>
        <dbReference type="SAM" id="MobiDB-lite"/>
    </source>
</evidence>
<evidence type="ECO:0000313" key="3">
    <source>
        <dbReference type="Proteomes" id="UP001177023"/>
    </source>
</evidence>
<dbReference type="EMBL" id="CATQJA010002655">
    <property type="protein sequence ID" value="CAJ0579088.1"/>
    <property type="molecule type" value="Genomic_DNA"/>
</dbReference>
<evidence type="ECO:0008006" key="4">
    <source>
        <dbReference type="Google" id="ProtNLM"/>
    </source>
</evidence>
<evidence type="ECO:0000313" key="2">
    <source>
        <dbReference type="EMBL" id="CAJ0579088.1"/>
    </source>
</evidence>
<feature type="compositionally biased region" description="Polar residues" evidence="1">
    <location>
        <begin position="184"/>
        <end position="207"/>
    </location>
</feature>
<dbReference type="PANTHER" id="PTHR14689:SF0">
    <property type="entry name" value="COILED-COIL DOMAIN-CONTAINING PROTEIN 82"/>
    <property type="match status" value="1"/>
</dbReference>
<name>A0AA36D134_9BILA</name>
<organism evidence="2 3">
    <name type="scientific">Mesorhabditis spiculigera</name>
    <dbReference type="NCBI Taxonomy" id="96644"/>
    <lineage>
        <taxon>Eukaryota</taxon>
        <taxon>Metazoa</taxon>
        <taxon>Ecdysozoa</taxon>
        <taxon>Nematoda</taxon>
        <taxon>Chromadorea</taxon>
        <taxon>Rhabditida</taxon>
        <taxon>Rhabditina</taxon>
        <taxon>Rhabditomorpha</taxon>
        <taxon>Rhabditoidea</taxon>
        <taxon>Rhabditidae</taxon>
        <taxon>Mesorhabditinae</taxon>
        <taxon>Mesorhabditis</taxon>
    </lineage>
</organism>
<keyword evidence="3" id="KW-1185">Reference proteome</keyword>
<feature type="region of interest" description="Disordered" evidence="1">
    <location>
        <begin position="297"/>
        <end position="322"/>
    </location>
</feature>
<protein>
    <recommendedName>
        <fullName evidence="4">DUF4211 domain-containing protein</fullName>
    </recommendedName>
</protein>
<feature type="region of interest" description="Disordered" evidence="1">
    <location>
        <begin position="136"/>
        <end position="207"/>
    </location>
</feature>
<feature type="region of interest" description="Disordered" evidence="1">
    <location>
        <begin position="403"/>
        <end position="462"/>
    </location>
</feature>
<reference evidence="2" key="1">
    <citation type="submission" date="2023-06" db="EMBL/GenBank/DDBJ databases">
        <authorList>
            <person name="Delattre M."/>
        </authorList>
    </citation>
    <scope>NUCLEOTIDE SEQUENCE</scope>
    <source>
        <strain evidence="2">AF72</strain>
    </source>
</reference>